<keyword evidence="3" id="KW-1185">Reference proteome</keyword>
<sequence>MRRTSAASASNPVQPSTTLRKIPPSSTQDLLTHPDLPFTPTAEKKHILFGEAALSVLGLAGKLETHLRSRPRNRKSARSCSSQVSSRSTNKGGTSSREAQS</sequence>
<dbReference type="AlphaFoldDB" id="A0A0G4EK87"/>
<reference evidence="2 3" key="1">
    <citation type="submission" date="2014-11" db="EMBL/GenBank/DDBJ databases">
        <authorList>
            <person name="Zhu J."/>
            <person name="Qi W."/>
            <person name="Song R."/>
        </authorList>
    </citation>
    <scope>NUCLEOTIDE SEQUENCE [LARGE SCALE GENOMIC DNA]</scope>
</reference>
<name>A0A0G4EK87_VITBC</name>
<dbReference type="EMBL" id="CDMY01000257">
    <property type="protein sequence ID" value="CEL97860.1"/>
    <property type="molecule type" value="Genomic_DNA"/>
</dbReference>
<evidence type="ECO:0000313" key="3">
    <source>
        <dbReference type="Proteomes" id="UP000041254"/>
    </source>
</evidence>
<dbReference type="Proteomes" id="UP000041254">
    <property type="component" value="Unassembled WGS sequence"/>
</dbReference>
<proteinExistence type="predicted"/>
<gene>
    <name evidence="2" type="ORF">Vbra_5111</name>
</gene>
<feature type="compositionally biased region" description="Basic residues" evidence="1">
    <location>
        <begin position="68"/>
        <end position="77"/>
    </location>
</feature>
<evidence type="ECO:0000256" key="1">
    <source>
        <dbReference type="SAM" id="MobiDB-lite"/>
    </source>
</evidence>
<organism evidence="2 3">
    <name type="scientific">Vitrella brassicaformis (strain CCMP3155)</name>
    <dbReference type="NCBI Taxonomy" id="1169540"/>
    <lineage>
        <taxon>Eukaryota</taxon>
        <taxon>Sar</taxon>
        <taxon>Alveolata</taxon>
        <taxon>Colpodellida</taxon>
        <taxon>Vitrellaceae</taxon>
        <taxon>Vitrella</taxon>
    </lineage>
</organism>
<protein>
    <submittedName>
        <fullName evidence="2">Uncharacterized protein</fullName>
    </submittedName>
</protein>
<accession>A0A0G4EK87</accession>
<evidence type="ECO:0000313" key="2">
    <source>
        <dbReference type="EMBL" id="CEL97860.1"/>
    </source>
</evidence>
<feature type="compositionally biased region" description="Low complexity" evidence="1">
    <location>
        <begin position="78"/>
        <end position="88"/>
    </location>
</feature>
<dbReference type="InParanoid" id="A0A0G4EK87"/>
<feature type="region of interest" description="Disordered" evidence="1">
    <location>
        <begin position="67"/>
        <end position="101"/>
    </location>
</feature>
<feature type="region of interest" description="Disordered" evidence="1">
    <location>
        <begin position="1"/>
        <end position="38"/>
    </location>
</feature>
<dbReference type="VEuPathDB" id="CryptoDB:Vbra_5111"/>
<feature type="compositionally biased region" description="Polar residues" evidence="1">
    <location>
        <begin position="1"/>
        <end position="30"/>
    </location>
</feature>
<feature type="compositionally biased region" description="Polar residues" evidence="1">
    <location>
        <begin position="89"/>
        <end position="101"/>
    </location>
</feature>